<accession>A0A850T071</accession>
<reference evidence="1 2" key="1">
    <citation type="submission" date="2020-06" db="EMBL/GenBank/DDBJ databases">
        <title>High-quality draft genome of sulfate reducer Desulfobacter latus type strain AcrS2 isolated from marine sediment.</title>
        <authorList>
            <person name="Hoppe M."/>
            <person name="Larsen C.K."/>
            <person name="Marshall I.P.G."/>
            <person name="Schramm A."/>
            <person name="Marietou A.G."/>
        </authorList>
    </citation>
    <scope>NUCLEOTIDE SEQUENCE [LARGE SCALE GENOMIC DNA]</scope>
    <source>
        <strain evidence="1 2">AcRS2</strain>
    </source>
</reference>
<evidence type="ECO:0000313" key="1">
    <source>
        <dbReference type="EMBL" id="NWH05093.1"/>
    </source>
</evidence>
<dbReference type="EMBL" id="JACADJ010000024">
    <property type="protein sequence ID" value="NWH05093.1"/>
    <property type="molecule type" value="Genomic_DNA"/>
</dbReference>
<evidence type="ECO:0000313" key="2">
    <source>
        <dbReference type="Proteomes" id="UP000553343"/>
    </source>
</evidence>
<gene>
    <name evidence="1" type="ORF">HXW94_08870</name>
</gene>
<proteinExistence type="predicted"/>
<protein>
    <recommendedName>
        <fullName evidence="3">Lipoprotein</fullName>
    </recommendedName>
</protein>
<keyword evidence="2" id="KW-1185">Reference proteome</keyword>
<dbReference type="AlphaFoldDB" id="A0A850T071"/>
<evidence type="ECO:0008006" key="3">
    <source>
        <dbReference type="Google" id="ProtNLM"/>
    </source>
</evidence>
<dbReference type="RefSeq" id="WP_178366550.1">
    <property type="nucleotide sequence ID" value="NZ_JACADJ010000024.1"/>
</dbReference>
<sequence>MMKKAIVLSYRTLSIFIMITLCAMLTGCGCYYQRTNHLPVVDGELNPSGINKVETYRVIGRGIEPEKAKTRAEGILMAERAAITDGYRQLVEKLHGIYIDSQSQMNNGSVNYSLLYSETQAWLRGAEVIEITRLSNGITEAEIILRLNFVNRANVWCPTGPISCEGSYSTPSASPVCTPKNGPPVTPMAVSCPPETR</sequence>
<organism evidence="1 2">
    <name type="scientific">Desulfobacter latus</name>
    <dbReference type="NCBI Taxonomy" id="2292"/>
    <lineage>
        <taxon>Bacteria</taxon>
        <taxon>Pseudomonadati</taxon>
        <taxon>Thermodesulfobacteriota</taxon>
        <taxon>Desulfobacteria</taxon>
        <taxon>Desulfobacterales</taxon>
        <taxon>Desulfobacteraceae</taxon>
        <taxon>Desulfobacter</taxon>
    </lineage>
</organism>
<dbReference type="PROSITE" id="PS51257">
    <property type="entry name" value="PROKAR_LIPOPROTEIN"/>
    <property type="match status" value="1"/>
</dbReference>
<comment type="caution">
    <text evidence="1">The sequence shown here is derived from an EMBL/GenBank/DDBJ whole genome shotgun (WGS) entry which is preliminary data.</text>
</comment>
<name>A0A850T071_9BACT</name>
<dbReference type="Proteomes" id="UP000553343">
    <property type="component" value="Unassembled WGS sequence"/>
</dbReference>